<feature type="domain" description="Prolyl 4-hydroxylase alpha subunit" evidence="8">
    <location>
        <begin position="337"/>
        <end position="566"/>
    </location>
</feature>
<keyword evidence="4" id="KW-0223">Dioxygenase</keyword>
<dbReference type="PANTHER" id="PTHR10869">
    <property type="entry name" value="PROLYL 4-HYDROXYLASE ALPHA SUBUNIT"/>
    <property type="match status" value="1"/>
</dbReference>
<evidence type="ECO:0000313" key="9">
    <source>
        <dbReference type="EMBL" id="TRY73565.1"/>
    </source>
</evidence>
<evidence type="ECO:0000259" key="8">
    <source>
        <dbReference type="SMART" id="SM00702"/>
    </source>
</evidence>
<dbReference type="AlphaFoldDB" id="A0A553P7B0"/>
<accession>A0A553P7B0</accession>
<dbReference type="InterPro" id="IPR013547">
    <property type="entry name" value="P4H_N"/>
</dbReference>
<dbReference type="Pfam" id="PF08336">
    <property type="entry name" value="P4Ha_N"/>
    <property type="match status" value="1"/>
</dbReference>
<keyword evidence="10" id="KW-1185">Reference proteome</keyword>
<dbReference type="EMBL" id="VCGU01000007">
    <property type="protein sequence ID" value="TRY73565.1"/>
    <property type="molecule type" value="Genomic_DNA"/>
</dbReference>
<dbReference type="Pfam" id="PF13640">
    <property type="entry name" value="2OG-FeII_Oxy_3"/>
    <property type="match status" value="1"/>
</dbReference>
<dbReference type="GO" id="GO:0005783">
    <property type="term" value="C:endoplasmic reticulum"/>
    <property type="evidence" value="ECO:0007669"/>
    <property type="project" value="InterPro"/>
</dbReference>
<dbReference type="Gene3D" id="2.60.120.620">
    <property type="entry name" value="q2cbj1_9rhob like domain"/>
    <property type="match status" value="1"/>
</dbReference>
<comment type="cofactor">
    <cofactor evidence="1">
        <name>L-ascorbate</name>
        <dbReference type="ChEBI" id="CHEBI:38290"/>
    </cofactor>
</comment>
<organism evidence="9 10">
    <name type="scientific">Tigriopus californicus</name>
    <name type="common">Marine copepod</name>
    <dbReference type="NCBI Taxonomy" id="6832"/>
    <lineage>
        <taxon>Eukaryota</taxon>
        <taxon>Metazoa</taxon>
        <taxon>Ecdysozoa</taxon>
        <taxon>Arthropoda</taxon>
        <taxon>Crustacea</taxon>
        <taxon>Multicrustacea</taxon>
        <taxon>Hexanauplia</taxon>
        <taxon>Copepoda</taxon>
        <taxon>Harpacticoida</taxon>
        <taxon>Harpacticidae</taxon>
        <taxon>Tigriopus</taxon>
    </lineage>
</organism>
<feature type="signal peptide" evidence="7">
    <location>
        <begin position="1"/>
        <end position="18"/>
    </location>
</feature>
<comment type="caution">
    <text evidence="9">The sequence shown here is derived from an EMBL/GenBank/DDBJ whole genome shotgun (WGS) entry which is preliminary data.</text>
</comment>
<evidence type="ECO:0000256" key="2">
    <source>
        <dbReference type="ARBA" id="ARBA00022723"/>
    </source>
</evidence>
<dbReference type="GO" id="GO:0031418">
    <property type="term" value="F:L-ascorbic acid binding"/>
    <property type="evidence" value="ECO:0007669"/>
    <property type="project" value="UniProtKB-KW"/>
</dbReference>
<dbReference type="InterPro" id="IPR006620">
    <property type="entry name" value="Pro_4_hyd_alph"/>
</dbReference>
<keyword evidence="6" id="KW-0408">Iron</keyword>
<sequence length="591" mass="67538">MNKWLCLIILNGATNVFGLIDYDFNIFENLNQIQNIYHNESYLYEALKTYRTNLVKVRDSVTKDYLQNAKHSETLDHTHPINVFNKIKQWMRLGLALSSKEIKQSRKDLKEVLNEKMTSFPKFEDAKSALRGLLYLFETYGVDPIEASQGKVKGVELPHTKIEFESREVLDAIDFGVMGEIALAENRFASAVDMFKAYDVLIPRHMEAYPDAKNILGFFEGQKKKLIDLNNQYLMKRKCFVGKHFHTTKKLLNPDLTPKKNQGKMAPKHFTADLGSNKGLDYFFQSTCRGESMDTAEVLIRLKRETLKNPPKCTLLHHNNPFLRLAPFPLEIVSTSPYIVIFHGILSEEEIQFLIEYSKPRLSINRDESNRGLDPVHSADAGKVRIVAKSVQCWLKDIAYKSNTRDDSSLVAQFIENGIDHDTEYRVLLPIMYKLSKKIEMATRMNVTGKYSSTDYQTTNYGLGGLCEAHIDPHGYQEGLEIPPEREGLKLTGDMFATFMAWLNDVEAGGATAFLDPGHEIAVWPTKGSAAFWLDLTPIGFRDSRTLHAGCPILKGSKWILNKWIFSYDQFQNYPCGLNPRDPYEGFKGFY</sequence>
<keyword evidence="3" id="KW-0847">Vitamin C</keyword>
<dbReference type="GO" id="GO:0005506">
    <property type="term" value="F:iron ion binding"/>
    <property type="evidence" value="ECO:0007669"/>
    <property type="project" value="InterPro"/>
</dbReference>
<feature type="chain" id="PRO_5021822377" description="Prolyl 4-hydroxylase alpha subunit domain-containing protein" evidence="7">
    <location>
        <begin position="19"/>
        <end position="591"/>
    </location>
</feature>
<evidence type="ECO:0000256" key="6">
    <source>
        <dbReference type="ARBA" id="ARBA00023004"/>
    </source>
</evidence>
<keyword evidence="7" id="KW-0732">Signal</keyword>
<name>A0A553P7B0_TIGCA</name>
<dbReference type="SMART" id="SM00702">
    <property type="entry name" value="P4Hc"/>
    <property type="match status" value="1"/>
</dbReference>
<dbReference type="InterPro" id="IPR044862">
    <property type="entry name" value="Pro_4_hyd_alph_FE2OG_OXY"/>
</dbReference>
<evidence type="ECO:0000313" key="10">
    <source>
        <dbReference type="Proteomes" id="UP000318571"/>
    </source>
</evidence>
<reference evidence="9 10" key="1">
    <citation type="journal article" date="2018" name="Nat. Ecol. Evol.">
        <title>Genomic signatures of mitonuclear coevolution across populations of Tigriopus californicus.</title>
        <authorList>
            <person name="Barreto F.S."/>
            <person name="Watson E.T."/>
            <person name="Lima T.G."/>
            <person name="Willett C.S."/>
            <person name="Edmands S."/>
            <person name="Li W."/>
            <person name="Burton R.S."/>
        </authorList>
    </citation>
    <scope>NUCLEOTIDE SEQUENCE [LARGE SCALE GENOMIC DNA]</scope>
    <source>
        <strain evidence="9 10">San Diego</strain>
    </source>
</reference>
<dbReference type="PANTHER" id="PTHR10869:SF244">
    <property type="entry name" value="PROLYL 4-HYDROXYLASE SUBUNIT ALPHA-2"/>
    <property type="match status" value="1"/>
</dbReference>
<protein>
    <recommendedName>
        <fullName evidence="8">Prolyl 4-hydroxylase alpha subunit domain-containing protein</fullName>
    </recommendedName>
</protein>
<keyword evidence="5" id="KW-0560">Oxidoreductase</keyword>
<evidence type="ECO:0000256" key="4">
    <source>
        <dbReference type="ARBA" id="ARBA00022964"/>
    </source>
</evidence>
<dbReference type="GO" id="GO:0004656">
    <property type="term" value="F:procollagen-proline 4-dioxygenase activity"/>
    <property type="evidence" value="ECO:0007669"/>
    <property type="project" value="InterPro"/>
</dbReference>
<proteinExistence type="predicted"/>
<evidence type="ECO:0000256" key="5">
    <source>
        <dbReference type="ARBA" id="ARBA00023002"/>
    </source>
</evidence>
<evidence type="ECO:0000256" key="1">
    <source>
        <dbReference type="ARBA" id="ARBA00001961"/>
    </source>
</evidence>
<evidence type="ECO:0000256" key="7">
    <source>
        <dbReference type="SAM" id="SignalP"/>
    </source>
</evidence>
<dbReference type="STRING" id="6832.A0A553P7B0"/>
<gene>
    <name evidence="9" type="ORF">TCAL_06704</name>
</gene>
<evidence type="ECO:0000256" key="3">
    <source>
        <dbReference type="ARBA" id="ARBA00022896"/>
    </source>
</evidence>
<dbReference type="InterPro" id="IPR045054">
    <property type="entry name" value="P4HA-like"/>
</dbReference>
<dbReference type="Proteomes" id="UP000318571">
    <property type="component" value="Chromosome 3"/>
</dbReference>
<keyword evidence="2" id="KW-0479">Metal-binding</keyword>